<dbReference type="OrthoDB" id="4269629at2"/>
<protein>
    <submittedName>
        <fullName evidence="3">S9 family peptidase</fullName>
    </submittedName>
</protein>
<dbReference type="PANTHER" id="PTHR42776">
    <property type="entry name" value="SERINE PEPTIDASE S9 FAMILY MEMBER"/>
    <property type="match status" value="1"/>
</dbReference>
<organism evidence="3 4">
    <name type="scientific">Shewanella maritima</name>
    <dbReference type="NCBI Taxonomy" id="2520507"/>
    <lineage>
        <taxon>Bacteria</taxon>
        <taxon>Pseudomonadati</taxon>
        <taxon>Pseudomonadota</taxon>
        <taxon>Gammaproteobacteria</taxon>
        <taxon>Alteromonadales</taxon>
        <taxon>Shewanellaceae</taxon>
        <taxon>Shewanella</taxon>
    </lineage>
</organism>
<accession>A0A411PMX6</accession>
<evidence type="ECO:0000259" key="2">
    <source>
        <dbReference type="Pfam" id="PF00326"/>
    </source>
</evidence>
<dbReference type="SUPFAM" id="SSF82171">
    <property type="entry name" value="DPP6 N-terminal domain-like"/>
    <property type="match status" value="1"/>
</dbReference>
<name>A0A411PMX6_9GAMM</name>
<dbReference type="SUPFAM" id="SSF53474">
    <property type="entry name" value="alpha/beta-Hydrolases"/>
    <property type="match status" value="1"/>
</dbReference>
<dbReference type="InterPro" id="IPR029058">
    <property type="entry name" value="AB_hydrolase_fold"/>
</dbReference>
<keyword evidence="4" id="KW-1185">Reference proteome</keyword>
<evidence type="ECO:0000313" key="3">
    <source>
        <dbReference type="EMBL" id="QBF84892.1"/>
    </source>
</evidence>
<dbReference type="AlphaFoldDB" id="A0A411PMX6"/>
<evidence type="ECO:0000256" key="1">
    <source>
        <dbReference type="ARBA" id="ARBA00022801"/>
    </source>
</evidence>
<reference evidence="3 4" key="1">
    <citation type="submission" date="2019-02" db="EMBL/GenBank/DDBJ databases">
        <title>Shewanella sp. D4-2 isolated from Dokdo Island.</title>
        <authorList>
            <person name="Baek K."/>
        </authorList>
    </citation>
    <scope>NUCLEOTIDE SEQUENCE [LARGE SCALE GENOMIC DNA]</scope>
    <source>
        <strain evidence="3 4">D4-2</strain>
    </source>
</reference>
<dbReference type="Proteomes" id="UP000291106">
    <property type="component" value="Chromosome"/>
</dbReference>
<dbReference type="PANTHER" id="PTHR42776:SF27">
    <property type="entry name" value="DIPEPTIDYL PEPTIDASE FAMILY MEMBER 6"/>
    <property type="match status" value="1"/>
</dbReference>
<keyword evidence="1" id="KW-0378">Hydrolase</keyword>
<dbReference type="GO" id="GO:0006508">
    <property type="term" value="P:proteolysis"/>
    <property type="evidence" value="ECO:0007669"/>
    <property type="project" value="InterPro"/>
</dbReference>
<dbReference type="EMBL" id="CP036200">
    <property type="protein sequence ID" value="QBF84892.1"/>
    <property type="molecule type" value="Genomic_DNA"/>
</dbReference>
<dbReference type="GO" id="GO:0004252">
    <property type="term" value="F:serine-type endopeptidase activity"/>
    <property type="evidence" value="ECO:0007669"/>
    <property type="project" value="TreeGrafter"/>
</dbReference>
<dbReference type="Pfam" id="PF00326">
    <property type="entry name" value="Peptidase_S9"/>
    <property type="match status" value="1"/>
</dbReference>
<dbReference type="KEGG" id="smai:EXU30_12335"/>
<dbReference type="Gene3D" id="3.40.50.1820">
    <property type="entry name" value="alpha/beta hydrolase"/>
    <property type="match status" value="1"/>
</dbReference>
<feature type="domain" description="Peptidase S9 prolyl oligopeptidase catalytic" evidence="2">
    <location>
        <begin position="435"/>
        <end position="641"/>
    </location>
</feature>
<proteinExistence type="predicted"/>
<gene>
    <name evidence="3" type="ORF">EXU30_12335</name>
</gene>
<evidence type="ECO:0000313" key="4">
    <source>
        <dbReference type="Proteomes" id="UP000291106"/>
    </source>
</evidence>
<sequence length="645" mass="73759">MCAYHTQIAHAEQPTSNQTVQQLPAEAFGSLPDVSNVRLSPDGNHIAFVQRLDGKEPGSVISIFNVADKSQIYPIRTDNKRFRITNLTWANNDILLVKANFPATRYGTPVTESRLVKYSLTEKKMSNVLKKSVMKRFKWIPQFQSNVIDYLPEDDEHILMQFRGMGNTPEYPSVMKVNLAGGRSHWVQPSRRDVWDWITDRQHTVRIGIYRDDTAYRIYEQSENKGDMRVLWEFEAFEENVIWPVGFDHDPNILYVNSYVDGYKALSKVDLRDPELKLELVFSREGRDVNPSLVYSRAKKKVIGFTDGDDSDYTFWDNDLTKLANGLDKALPDFNNEIISLSDDNRRYILLTTNQTESGTFFFGDRDTQDLAPFAYRYRALPPELMAKTKSHIYKARDGQEIQAFLTTPKGVEAKNLPLIVHPHGGPISFSNAGFSNWSQFFANQGYAVLQMNYRGSIGYGFDFMKAGIAKWGQQMQTDVEDATRWAIEQGIADPKRICIVGGSYGGYAAMMEVATTKNLYQCAVSFAGVMDVEDLVKNHRNFTNYDIVKKQVGDDFDVLYENSPVYHAKNVDVPVLLIHGEKDRVVRVDHSEDMYDALKKHNKDVEYIELENGTHYLTNNKNRVATFKAMERFLAENLKSTTQL</sequence>
<dbReference type="InterPro" id="IPR001375">
    <property type="entry name" value="Peptidase_S9_cat"/>
</dbReference>